<keyword evidence="9" id="KW-1185">Reference proteome</keyword>
<feature type="transmembrane region" description="Helical" evidence="6">
    <location>
        <begin position="101"/>
        <end position="127"/>
    </location>
</feature>
<accession>A0ABS2PCR3</accession>
<comment type="subcellular location">
    <subcellularLocation>
        <location evidence="1">Cell membrane</location>
        <topology evidence="1">Multi-pass membrane protein</topology>
    </subcellularLocation>
</comment>
<dbReference type="CDD" id="cd17355">
    <property type="entry name" value="MFS_YcxA_like"/>
    <property type="match status" value="1"/>
</dbReference>
<feature type="transmembrane region" description="Helical" evidence="6">
    <location>
        <begin position="7"/>
        <end position="26"/>
    </location>
</feature>
<dbReference type="InterPro" id="IPR011701">
    <property type="entry name" value="MFS"/>
</dbReference>
<dbReference type="PROSITE" id="PS50850">
    <property type="entry name" value="MFS"/>
    <property type="match status" value="1"/>
</dbReference>
<comment type="caution">
    <text evidence="8">The sequence shown here is derived from an EMBL/GenBank/DDBJ whole genome shotgun (WGS) entry which is preliminary data.</text>
</comment>
<feature type="transmembrane region" description="Helical" evidence="6">
    <location>
        <begin position="387"/>
        <end position="408"/>
    </location>
</feature>
<feature type="domain" description="Major facilitator superfamily (MFS) profile" evidence="7">
    <location>
        <begin position="10"/>
        <end position="413"/>
    </location>
</feature>
<evidence type="ECO:0000259" key="7">
    <source>
        <dbReference type="PROSITE" id="PS50850"/>
    </source>
</evidence>
<dbReference type="InterPro" id="IPR050327">
    <property type="entry name" value="Proton-linked_MCT"/>
</dbReference>
<evidence type="ECO:0000313" key="8">
    <source>
        <dbReference type="EMBL" id="MBM7633104.1"/>
    </source>
</evidence>
<keyword evidence="5 6" id="KW-0472">Membrane</keyword>
<feature type="transmembrane region" description="Helical" evidence="6">
    <location>
        <begin position="165"/>
        <end position="185"/>
    </location>
</feature>
<dbReference type="EMBL" id="JAFBEC010000006">
    <property type="protein sequence ID" value="MBM7633104.1"/>
    <property type="molecule type" value="Genomic_DNA"/>
</dbReference>
<reference evidence="8 9" key="1">
    <citation type="submission" date="2021-01" db="EMBL/GenBank/DDBJ databases">
        <title>Genomic Encyclopedia of Type Strains, Phase IV (KMG-IV): sequencing the most valuable type-strain genomes for metagenomic binning, comparative biology and taxonomic classification.</title>
        <authorList>
            <person name="Goeker M."/>
        </authorList>
    </citation>
    <scope>NUCLEOTIDE SEQUENCE [LARGE SCALE GENOMIC DNA]</scope>
    <source>
        <strain evidence="8 9">DSM 25540</strain>
    </source>
</reference>
<dbReference type="SUPFAM" id="SSF103473">
    <property type="entry name" value="MFS general substrate transporter"/>
    <property type="match status" value="1"/>
</dbReference>
<feature type="transmembrane region" description="Helical" evidence="6">
    <location>
        <begin position="134"/>
        <end position="159"/>
    </location>
</feature>
<dbReference type="Gene3D" id="1.20.1250.20">
    <property type="entry name" value="MFS general substrate transporter like domains"/>
    <property type="match status" value="2"/>
</dbReference>
<proteinExistence type="predicted"/>
<sequence length="421" mass="46312">MRNLHYGWVILGITFFSIIAAGVTIASSGVLMTPFQRDFGWDRSAIALAFGVSLFLYGIAGPFIAALLESVGLRRMMIGSMLTLLTGSILTLVMTEPWHLIIIWGVIIGLGASLFLTVISPFVANYWFKKRRGLVVGILTASTATGQLILLPLLAVLISNYSWRIAMGLMIGICSIMLLLILLFMKNKPEDVGLLPYGADQGASEEKGIGKKPVISDAFRGLRLAVKSRVFWLLSLSFFICGFSTNGLIGTHFISYCLSFGIPLVTATSILSFMGVFNLIGTTLSGWLSDRFDNRWLLFWYYSLRGVSLAILPFALMEGNVVLIALFTIFYGLDWIATVPPTINLTRERFGVKQTGIVYGWIFAFHQAGAASAAYGGGLIYSVFNSYTYAFFLAGVFCLLASLFVLMIRKQKDLHHEELVA</sequence>
<feature type="transmembrane region" description="Helical" evidence="6">
    <location>
        <begin position="75"/>
        <end position="95"/>
    </location>
</feature>
<feature type="transmembrane region" description="Helical" evidence="6">
    <location>
        <begin position="46"/>
        <end position="68"/>
    </location>
</feature>
<evidence type="ECO:0000256" key="2">
    <source>
        <dbReference type="ARBA" id="ARBA00022448"/>
    </source>
</evidence>
<feature type="transmembrane region" description="Helical" evidence="6">
    <location>
        <begin position="357"/>
        <end position="381"/>
    </location>
</feature>
<keyword evidence="4 6" id="KW-1133">Transmembrane helix</keyword>
<feature type="transmembrane region" description="Helical" evidence="6">
    <location>
        <begin position="296"/>
        <end position="316"/>
    </location>
</feature>
<dbReference type="InterPro" id="IPR036259">
    <property type="entry name" value="MFS_trans_sf"/>
</dbReference>
<evidence type="ECO:0000256" key="4">
    <source>
        <dbReference type="ARBA" id="ARBA00022989"/>
    </source>
</evidence>
<feature type="transmembrane region" description="Helical" evidence="6">
    <location>
        <begin position="322"/>
        <end position="345"/>
    </location>
</feature>
<keyword evidence="2" id="KW-0813">Transport</keyword>
<organism evidence="8 9">
    <name type="scientific">Geomicrobium sediminis</name>
    <dbReference type="NCBI Taxonomy" id="1347788"/>
    <lineage>
        <taxon>Bacteria</taxon>
        <taxon>Bacillati</taxon>
        <taxon>Bacillota</taxon>
        <taxon>Bacilli</taxon>
        <taxon>Bacillales</taxon>
        <taxon>Geomicrobium</taxon>
    </lineage>
</organism>
<feature type="transmembrane region" description="Helical" evidence="6">
    <location>
        <begin position="230"/>
        <end position="254"/>
    </location>
</feature>
<gene>
    <name evidence="8" type="ORF">JOD17_002198</name>
</gene>
<evidence type="ECO:0000256" key="5">
    <source>
        <dbReference type="ARBA" id="ARBA00023136"/>
    </source>
</evidence>
<name>A0ABS2PCR3_9BACL</name>
<dbReference type="Proteomes" id="UP000741863">
    <property type="component" value="Unassembled WGS sequence"/>
</dbReference>
<keyword evidence="3 6" id="KW-0812">Transmembrane</keyword>
<dbReference type="InterPro" id="IPR020846">
    <property type="entry name" value="MFS_dom"/>
</dbReference>
<evidence type="ECO:0000256" key="6">
    <source>
        <dbReference type="SAM" id="Phobius"/>
    </source>
</evidence>
<evidence type="ECO:0000256" key="1">
    <source>
        <dbReference type="ARBA" id="ARBA00004651"/>
    </source>
</evidence>
<evidence type="ECO:0000313" key="9">
    <source>
        <dbReference type="Proteomes" id="UP000741863"/>
    </source>
</evidence>
<dbReference type="PANTHER" id="PTHR11360">
    <property type="entry name" value="MONOCARBOXYLATE TRANSPORTER"/>
    <property type="match status" value="1"/>
</dbReference>
<protein>
    <submittedName>
        <fullName evidence="8">MFS family arabinose efflux permease</fullName>
    </submittedName>
</protein>
<dbReference type="Pfam" id="PF07690">
    <property type="entry name" value="MFS_1"/>
    <property type="match status" value="1"/>
</dbReference>
<dbReference type="RefSeq" id="WP_204697652.1">
    <property type="nucleotide sequence ID" value="NZ_JAFBEC010000006.1"/>
</dbReference>
<feature type="transmembrane region" description="Helical" evidence="6">
    <location>
        <begin position="260"/>
        <end position="284"/>
    </location>
</feature>
<dbReference type="PANTHER" id="PTHR11360:SF290">
    <property type="entry name" value="MONOCARBOXYLATE MFS PERMEASE"/>
    <property type="match status" value="1"/>
</dbReference>
<evidence type="ECO:0000256" key="3">
    <source>
        <dbReference type="ARBA" id="ARBA00022692"/>
    </source>
</evidence>